<keyword evidence="5" id="KW-0067">ATP-binding</keyword>
<sequence>MNYRIPPRVAMFNSFAGYGRCSTTEAVPILSAMRVQACPVPTAVYSNHTGFPSYYCHDFTGQLPDYLSQWERLGLAFDGIYVGLLGQKEQIPVVADFIRQQRQRGCPLVLIDPIMGDHGNTYRPVSPEYCEEIKELVRLADIITPNITEACLLTGVRYKDNGWRQEELVDICEKLHAFGPDKIAVTGLQRRSPQGYYDSFINFVSQRRPESGSLETTSTVTRTAGPSRHGTGDIFAAIVAGDAVRGEDFVASVEKAASFISLCIHASDELGIPESDGICFENFLDALIPRDES</sequence>
<dbReference type="Gene3D" id="3.40.1190.20">
    <property type="match status" value="1"/>
</dbReference>
<keyword evidence="4 7" id="KW-0418">Kinase</keyword>
<reference evidence="7" key="1">
    <citation type="journal article" date="2021" name="PeerJ">
        <title>Extensive microbial diversity within the chicken gut microbiome revealed by metagenomics and culture.</title>
        <authorList>
            <person name="Gilroy R."/>
            <person name="Ravi A."/>
            <person name="Getino M."/>
            <person name="Pursley I."/>
            <person name="Horton D.L."/>
            <person name="Alikhan N.F."/>
            <person name="Baker D."/>
            <person name="Gharbi K."/>
            <person name="Hall N."/>
            <person name="Watson M."/>
            <person name="Adriaenssens E.M."/>
            <person name="Foster-Nyarko E."/>
            <person name="Jarju S."/>
            <person name="Secka A."/>
            <person name="Antonio M."/>
            <person name="Oren A."/>
            <person name="Chaudhuri R.R."/>
            <person name="La Ragione R."/>
            <person name="Hildebrand F."/>
            <person name="Pallen M.J."/>
        </authorList>
    </citation>
    <scope>NUCLEOTIDE SEQUENCE</scope>
    <source>
        <strain evidence="7">USAMLcec3-2134</strain>
    </source>
</reference>
<feature type="domain" description="Pyridoxamine kinase/Phosphomethylpyrimidine kinase" evidence="6">
    <location>
        <begin position="76"/>
        <end position="271"/>
    </location>
</feature>
<dbReference type="InterPro" id="IPR029056">
    <property type="entry name" value="Ribokinase-like"/>
</dbReference>
<comment type="caution">
    <text evidence="7">The sequence shown here is derived from an EMBL/GenBank/DDBJ whole genome shotgun (WGS) entry which is preliminary data.</text>
</comment>
<organism evidence="7 8">
    <name type="scientific">Candidatus Eisenbergiella merdigallinarum</name>
    <dbReference type="NCBI Taxonomy" id="2838552"/>
    <lineage>
        <taxon>Bacteria</taxon>
        <taxon>Bacillati</taxon>
        <taxon>Bacillota</taxon>
        <taxon>Clostridia</taxon>
        <taxon>Lachnospirales</taxon>
        <taxon>Lachnospiraceae</taxon>
        <taxon>Eisenbergiella</taxon>
    </lineage>
</organism>
<dbReference type="NCBIfam" id="NF005491">
    <property type="entry name" value="PRK07105.1"/>
    <property type="match status" value="1"/>
</dbReference>
<evidence type="ECO:0000313" key="8">
    <source>
        <dbReference type="Proteomes" id="UP000886883"/>
    </source>
</evidence>
<dbReference type="PANTHER" id="PTHR10534">
    <property type="entry name" value="PYRIDOXAL KINASE"/>
    <property type="match status" value="1"/>
</dbReference>
<dbReference type="GO" id="GO:0005524">
    <property type="term" value="F:ATP binding"/>
    <property type="evidence" value="ECO:0007669"/>
    <property type="project" value="UniProtKB-KW"/>
</dbReference>
<reference evidence="7" key="2">
    <citation type="submission" date="2021-04" db="EMBL/GenBank/DDBJ databases">
        <authorList>
            <person name="Gilroy R."/>
        </authorList>
    </citation>
    <scope>NUCLEOTIDE SEQUENCE</scope>
    <source>
        <strain evidence="7">USAMLcec3-2134</strain>
    </source>
</reference>
<dbReference type="GO" id="GO:0005829">
    <property type="term" value="C:cytosol"/>
    <property type="evidence" value="ECO:0007669"/>
    <property type="project" value="TreeGrafter"/>
</dbReference>
<evidence type="ECO:0000256" key="2">
    <source>
        <dbReference type="ARBA" id="ARBA00022679"/>
    </source>
</evidence>
<accession>A0A9D2MU46</accession>
<dbReference type="PANTHER" id="PTHR10534:SF2">
    <property type="entry name" value="PYRIDOXAL KINASE"/>
    <property type="match status" value="1"/>
</dbReference>
<evidence type="ECO:0000259" key="6">
    <source>
        <dbReference type="Pfam" id="PF08543"/>
    </source>
</evidence>
<evidence type="ECO:0000256" key="3">
    <source>
        <dbReference type="ARBA" id="ARBA00022741"/>
    </source>
</evidence>
<name>A0A9D2MU46_9FIRM</name>
<evidence type="ECO:0000256" key="1">
    <source>
        <dbReference type="ARBA" id="ARBA00012104"/>
    </source>
</evidence>
<dbReference type="GO" id="GO:0009443">
    <property type="term" value="P:pyridoxal 5'-phosphate salvage"/>
    <property type="evidence" value="ECO:0007669"/>
    <property type="project" value="InterPro"/>
</dbReference>
<keyword evidence="3" id="KW-0547">Nucleotide-binding</keyword>
<evidence type="ECO:0000256" key="4">
    <source>
        <dbReference type="ARBA" id="ARBA00022777"/>
    </source>
</evidence>
<dbReference type="SUPFAM" id="SSF53613">
    <property type="entry name" value="Ribokinase-like"/>
    <property type="match status" value="1"/>
</dbReference>
<protein>
    <recommendedName>
        <fullName evidence="1">pyridoxal kinase</fullName>
        <ecNumber evidence="1">2.7.1.35</ecNumber>
    </recommendedName>
</protein>
<dbReference type="AlphaFoldDB" id="A0A9D2MU46"/>
<dbReference type="Proteomes" id="UP000886883">
    <property type="component" value="Unassembled WGS sequence"/>
</dbReference>
<dbReference type="EMBL" id="DWXE01000043">
    <property type="protein sequence ID" value="HJB92127.1"/>
    <property type="molecule type" value="Genomic_DNA"/>
</dbReference>
<proteinExistence type="predicted"/>
<dbReference type="InterPro" id="IPR013749">
    <property type="entry name" value="PM/HMP-P_kinase-1"/>
</dbReference>
<dbReference type="InterPro" id="IPR004625">
    <property type="entry name" value="PyrdxlKinase"/>
</dbReference>
<evidence type="ECO:0000256" key="5">
    <source>
        <dbReference type="ARBA" id="ARBA00022840"/>
    </source>
</evidence>
<dbReference type="Pfam" id="PF08543">
    <property type="entry name" value="Phos_pyr_kin"/>
    <property type="match status" value="1"/>
</dbReference>
<dbReference type="GO" id="GO:0008478">
    <property type="term" value="F:pyridoxal kinase activity"/>
    <property type="evidence" value="ECO:0007669"/>
    <property type="project" value="UniProtKB-EC"/>
</dbReference>
<dbReference type="CDD" id="cd01173">
    <property type="entry name" value="pyridoxal_pyridoxamine_kinase"/>
    <property type="match status" value="1"/>
</dbReference>
<dbReference type="EC" id="2.7.1.35" evidence="1"/>
<keyword evidence="2 7" id="KW-0808">Transferase</keyword>
<evidence type="ECO:0000313" key="7">
    <source>
        <dbReference type="EMBL" id="HJB92127.1"/>
    </source>
</evidence>
<gene>
    <name evidence="7" type="ORF">H9763_11780</name>
</gene>